<dbReference type="RefSeq" id="WP_013152849.1">
    <property type="nucleotide sequence ID" value="NC_014210.1"/>
</dbReference>
<evidence type="ECO:0008006" key="4">
    <source>
        <dbReference type="Google" id="ProtNLM"/>
    </source>
</evidence>
<dbReference type="AlphaFoldDB" id="D7B5H5"/>
<gene>
    <name evidence="2" type="ordered locus">Ndas_1814</name>
</gene>
<dbReference type="STRING" id="446468.Ndas_1814"/>
<proteinExistence type="predicted"/>
<dbReference type="HOGENOM" id="CLU_927118_0_0_11"/>
<evidence type="ECO:0000256" key="1">
    <source>
        <dbReference type="SAM" id="MobiDB-lite"/>
    </source>
</evidence>
<dbReference type="NCBIfam" id="NF038085">
    <property type="entry name" value="MSMEG_6728_fam"/>
    <property type="match status" value="1"/>
</dbReference>
<dbReference type="EMBL" id="CP002040">
    <property type="protein sequence ID" value="ADH67242.1"/>
    <property type="molecule type" value="Genomic_DNA"/>
</dbReference>
<name>D7B5H5_NOCDD</name>
<organism evidence="2 3">
    <name type="scientific">Nocardiopsis dassonvillei (strain ATCC 23218 / DSM 43111 / CIP 107115 / JCM 7437 / KCTC 9190 / NBRC 14626 / NCTC 10488 / NRRL B-5397 / IMRU 509)</name>
    <name type="common">Actinomadura dassonvillei</name>
    <dbReference type="NCBI Taxonomy" id="446468"/>
    <lineage>
        <taxon>Bacteria</taxon>
        <taxon>Bacillati</taxon>
        <taxon>Actinomycetota</taxon>
        <taxon>Actinomycetes</taxon>
        <taxon>Streptosporangiales</taxon>
        <taxon>Nocardiopsidaceae</taxon>
        <taxon>Nocardiopsis</taxon>
    </lineage>
</organism>
<dbReference type="GeneID" id="91484412"/>
<feature type="region of interest" description="Disordered" evidence="1">
    <location>
        <begin position="218"/>
        <end position="287"/>
    </location>
</feature>
<dbReference type="OrthoDB" id="5513015at2"/>
<sequence>MQTFLPQPGFAECARALDDRRLGKQRVETMQVLRALVWPEYGWKRHPAVAMWRGFVPALVGYGVAVCREWRRRGYADSVLPSLLAFTGNRVPEEEELWERDMLPPWLGDDALHLSHRSALVYKDPAHYAPLFPGTPGGLPYVWPRPVFPRWPLRRGTSAATPVEEAAELLEAVALSDGQAAALERLVEGRSASLRLTGPGDTLPGLLAGLCTPGETLWLVPGTPPPRPQGSGAAAPGSSEAVGRTSRSTARQPGPEDEAAMREEVGEPEFRFRRVPPGEGAEAPVPPGAGLVVLDGAELPEPRSAPLVLRLLPAVEA</sequence>
<evidence type="ECO:0000313" key="2">
    <source>
        <dbReference type="EMBL" id="ADH67242.1"/>
    </source>
</evidence>
<feature type="compositionally biased region" description="Low complexity" evidence="1">
    <location>
        <begin position="229"/>
        <end position="239"/>
    </location>
</feature>
<reference evidence="2 3" key="1">
    <citation type="journal article" date="2010" name="Stand. Genomic Sci.">
        <title>Complete genome sequence of Nocardiopsis dassonvillei type strain (IMRU 509).</title>
        <authorList>
            <person name="Sun H."/>
            <person name="Lapidus A."/>
            <person name="Nolan M."/>
            <person name="Lucas S."/>
            <person name="Del Rio T.G."/>
            <person name="Tice H."/>
            <person name="Cheng J.F."/>
            <person name="Tapia R."/>
            <person name="Han C."/>
            <person name="Goodwin L."/>
            <person name="Pitluck S."/>
            <person name="Pagani I."/>
            <person name="Ivanova N."/>
            <person name="Mavromatis K."/>
            <person name="Mikhailova N."/>
            <person name="Pati A."/>
            <person name="Chen A."/>
            <person name="Palaniappan K."/>
            <person name="Land M."/>
            <person name="Hauser L."/>
            <person name="Chang Y.J."/>
            <person name="Jeffries C.D."/>
            <person name="Djao O.D."/>
            <person name="Rohde M."/>
            <person name="Sikorski J."/>
            <person name="Goker M."/>
            <person name="Woyke T."/>
            <person name="Bristow J."/>
            <person name="Eisen J.A."/>
            <person name="Markowitz V."/>
            <person name="Hugenholtz P."/>
            <person name="Kyrpides N.C."/>
            <person name="Klenk H.P."/>
        </authorList>
    </citation>
    <scope>NUCLEOTIDE SEQUENCE [LARGE SCALE GENOMIC DNA]</scope>
    <source>
        <strain evidence="3">ATCC 23218 / DSM 43111 / CIP 107115 / JCM 7437 / KCTC 9190 / NBRC 14626 / NCTC 10488 / NRRL B-5397 / IMRU 509</strain>
    </source>
</reference>
<dbReference type="KEGG" id="nda:Ndas_1814"/>
<feature type="compositionally biased region" description="Low complexity" evidence="1">
    <location>
        <begin position="275"/>
        <end position="287"/>
    </location>
</feature>
<keyword evidence="3" id="KW-1185">Reference proteome</keyword>
<dbReference type="Pfam" id="PF03013">
    <property type="entry name" value="Pyr_excise"/>
    <property type="match status" value="1"/>
</dbReference>
<dbReference type="Proteomes" id="UP000002219">
    <property type="component" value="Chromosome 1"/>
</dbReference>
<protein>
    <recommendedName>
        <fullName evidence="4">Cytoplasmic protein</fullName>
    </recommendedName>
</protein>
<dbReference type="eggNOG" id="ENOG502Z9D9">
    <property type="taxonomic scope" value="Bacteria"/>
</dbReference>
<feature type="compositionally biased region" description="Basic and acidic residues" evidence="1">
    <location>
        <begin position="259"/>
        <end position="272"/>
    </location>
</feature>
<accession>D7B5H5</accession>
<dbReference type="InterPro" id="IPR004260">
    <property type="entry name" value="Pyr-dimer_DNA_glycosylase"/>
</dbReference>
<evidence type="ECO:0000313" key="3">
    <source>
        <dbReference type="Proteomes" id="UP000002219"/>
    </source>
</evidence>